<dbReference type="EMBL" id="JAUTXT010000007">
    <property type="protein sequence ID" value="KAK3677233.1"/>
    <property type="molecule type" value="Genomic_DNA"/>
</dbReference>
<feature type="compositionally biased region" description="Basic and acidic residues" evidence="1">
    <location>
        <begin position="691"/>
        <end position="705"/>
    </location>
</feature>
<gene>
    <name evidence="2" type="ORF">LTR78_002771</name>
</gene>
<keyword evidence="3" id="KW-1185">Reference proteome</keyword>
<protein>
    <submittedName>
        <fullName evidence="2">Uncharacterized protein</fullName>
    </submittedName>
</protein>
<feature type="compositionally biased region" description="Basic and acidic residues" evidence="1">
    <location>
        <begin position="646"/>
        <end position="664"/>
    </location>
</feature>
<organism evidence="2 3">
    <name type="scientific">Recurvomyces mirabilis</name>
    <dbReference type="NCBI Taxonomy" id="574656"/>
    <lineage>
        <taxon>Eukaryota</taxon>
        <taxon>Fungi</taxon>
        <taxon>Dikarya</taxon>
        <taxon>Ascomycota</taxon>
        <taxon>Pezizomycotina</taxon>
        <taxon>Dothideomycetes</taxon>
        <taxon>Dothideomycetidae</taxon>
        <taxon>Mycosphaerellales</taxon>
        <taxon>Teratosphaeriaceae</taxon>
        <taxon>Recurvomyces</taxon>
    </lineage>
</organism>
<name>A0AAE0WSJ8_9PEZI</name>
<accession>A0AAE0WSJ8</accession>
<evidence type="ECO:0000313" key="3">
    <source>
        <dbReference type="Proteomes" id="UP001274830"/>
    </source>
</evidence>
<evidence type="ECO:0000256" key="1">
    <source>
        <dbReference type="SAM" id="MobiDB-lite"/>
    </source>
</evidence>
<comment type="caution">
    <text evidence="2">The sequence shown here is derived from an EMBL/GenBank/DDBJ whole genome shotgun (WGS) entry which is preliminary data.</text>
</comment>
<sequence length="705" mass="80245">MGLAATVAAGGGPQAIDMGALFGLGARPPIQPEKSWSWEPPRVQSRREQVQPARVASSFGMSLEQSMVGVGFPLPPPPPSSALSWLPKMSTAKLPPAQIPDESQKAIRASKVEFDSLLHSLGNNDRIDREAIQRPITFLQSSEDEPLAQNLVTLCDWMATKEVSDEVIMLLISCVQDKVRLRTIASKQLAPVFDYLVRHAQNLSFESNLVGLLDTMVSVSGETSIRQLARSLEQLHGAKQADDDSIRFWFNILDSCEMMQGRRAPRVAWEQFYRLFAPKFQPAQLSEHLCKLQDEDLAEVILRYWVPKYIHAPVAEIQEPLTYRTSIRVNLHTLDRAKAGVVTAAMREDFTERRSKIRLARRYLERHTPLTTLFEILSERDISYSTLMLDLTNMFVEQNCSNKLYSLFRGVERSLQLGIPVSTADRIIEYLQTCGKDIDLARAFRVFEATPSVSLLACGDLPLTLIHRGLGTPDRIFLMLNRQHGPDITQEEFRTVRKLCLSQRHLKVVHFSAYHWAESRHKSARVALRRVWECYRFLQDRGADISVLVSRALVKAGILRPLQEGKSVPKTQMQFILSIVKEVEGQDVAKKLDDAIWDWGKKLRVPGNALMAARRSWAERRKTEGVERGLKWRVRLWSRKPSRWHDHRGVLPGRGERPRVKRQDDEEMVKFQPLAVDQEPDEMSLQSNDGKQTDTHDGLSRETLD</sequence>
<feature type="region of interest" description="Disordered" evidence="1">
    <location>
        <begin position="30"/>
        <end position="51"/>
    </location>
</feature>
<dbReference type="AlphaFoldDB" id="A0AAE0WSJ8"/>
<evidence type="ECO:0000313" key="2">
    <source>
        <dbReference type="EMBL" id="KAK3677233.1"/>
    </source>
</evidence>
<reference evidence="2" key="1">
    <citation type="submission" date="2023-07" db="EMBL/GenBank/DDBJ databases">
        <title>Black Yeasts Isolated from many extreme environments.</title>
        <authorList>
            <person name="Coleine C."/>
            <person name="Stajich J.E."/>
            <person name="Selbmann L."/>
        </authorList>
    </citation>
    <scope>NUCLEOTIDE SEQUENCE</scope>
    <source>
        <strain evidence="2">CCFEE 5485</strain>
    </source>
</reference>
<proteinExistence type="predicted"/>
<feature type="region of interest" description="Disordered" evidence="1">
    <location>
        <begin position="646"/>
        <end position="705"/>
    </location>
</feature>
<dbReference type="Proteomes" id="UP001274830">
    <property type="component" value="Unassembled WGS sequence"/>
</dbReference>